<evidence type="ECO:0000313" key="5">
    <source>
        <dbReference type="Proteomes" id="UP001275084"/>
    </source>
</evidence>
<feature type="chain" id="PRO_5042600869" evidence="3">
    <location>
        <begin position="20"/>
        <end position="402"/>
    </location>
</feature>
<feature type="compositionally biased region" description="Low complexity" evidence="1">
    <location>
        <begin position="330"/>
        <end position="347"/>
    </location>
</feature>
<reference evidence="4" key="1">
    <citation type="journal article" date="2023" name="Mol. Phylogenet. Evol.">
        <title>Genome-scale phylogeny and comparative genomics of the fungal order Sordariales.</title>
        <authorList>
            <person name="Hensen N."/>
            <person name="Bonometti L."/>
            <person name="Westerberg I."/>
            <person name="Brannstrom I.O."/>
            <person name="Guillou S."/>
            <person name="Cros-Aarteil S."/>
            <person name="Calhoun S."/>
            <person name="Haridas S."/>
            <person name="Kuo A."/>
            <person name="Mondo S."/>
            <person name="Pangilinan J."/>
            <person name="Riley R."/>
            <person name="LaButti K."/>
            <person name="Andreopoulos B."/>
            <person name="Lipzen A."/>
            <person name="Chen C."/>
            <person name="Yan M."/>
            <person name="Daum C."/>
            <person name="Ng V."/>
            <person name="Clum A."/>
            <person name="Steindorff A."/>
            <person name="Ohm R.A."/>
            <person name="Martin F."/>
            <person name="Silar P."/>
            <person name="Natvig D.O."/>
            <person name="Lalanne C."/>
            <person name="Gautier V."/>
            <person name="Ament-Velasquez S.L."/>
            <person name="Kruys A."/>
            <person name="Hutchinson M.I."/>
            <person name="Powell A.J."/>
            <person name="Barry K."/>
            <person name="Miller A.N."/>
            <person name="Grigoriev I.V."/>
            <person name="Debuchy R."/>
            <person name="Gladieux P."/>
            <person name="Hiltunen Thoren M."/>
            <person name="Johannesson H."/>
        </authorList>
    </citation>
    <scope>NUCLEOTIDE SEQUENCE</scope>
    <source>
        <strain evidence="4">CBS 955.72</strain>
    </source>
</reference>
<name>A0AAJ0HSY3_9PEZI</name>
<keyword evidence="2" id="KW-0812">Transmembrane</keyword>
<feature type="region of interest" description="Disordered" evidence="1">
    <location>
        <begin position="307"/>
        <end position="402"/>
    </location>
</feature>
<dbReference type="AlphaFoldDB" id="A0AAJ0HSY3"/>
<evidence type="ECO:0000256" key="1">
    <source>
        <dbReference type="SAM" id="MobiDB-lite"/>
    </source>
</evidence>
<protein>
    <submittedName>
        <fullName evidence="4">Extracellular serine-rich protein</fullName>
    </submittedName>
</protein>
<dbReference type="InterPro" id="IPR052953">
    <property type="entry name" value="Ser-rich/MCO-related"/>
</dbReference>
<keyword evidence="3" id="KW-0732">Signal</keyword>
<keyword evidence="2" id="KW-0472">Membrane</keyword>
<dbReference type="SUPFAM" id="SSF49503">
    <property type="entry name" value="Cupredoxins"/>
    <property type="match status" value="1"/>
</dbReference>
<comment type="caution">
    <text evidence="4">The sequence shown here is derived from an EMBL/GenBank/DDBJ whole genome shotgun (WGS) entry which is preliminary data.</text>
</comment>
<feature type="region of interest" description="Disordered" evidence="1">
    <location>
        <begin position="171"/>
        <end position="208"/>
    </location>
</feature>
<dbReference type="Proteomes" id="UP001275084">
    <property type="component" value="Unassembled WGS sequence"/>
</dbReference>
<feature type="compositionally biased region" description="Polar residues" evidence="1">
    <location>
        <begin position="383"/>
        <end position="402"/>
    </location>
</feature>
<feature type="compositionally biased region" description="Low complexity" evidence="1">
    <location>
        <begin position="175"/>
        <end position="208"/>
    </location>
</feature>
<dbReference type="PANTHER" id="PTHR34883:SF8">
    <property type="entry name" value="EXTRACELLULAR SERINE-RICH PROTEIN (AFU_ORTHOLOGUE AFUA_6G00670)"/>
    <property type="match status" value="1"/>
</dbReference>
<dbReference type="EMBL" id="JAUIQD010000001">
    <property type="protein sequence ID" value="KAK3362249.1"/>
    <property type="molecule type" value="Genomic_DNA"/>
</dbReference>
<keyword evidence="2" id="KW-1133">Transmembrane helix</keyword>
<accession>A0AAJ0HSY3</accession>
<dbReference type="InterPro" id="IPR008972">
    <property type="entry name" value="Cupredoxin"/>
</dbReference>
<evidence type="ECO:0000256" key="2">
    <source>
        <dbReference type="SAM" id="Phobius"/>
    </source>
</evidence>
<reference evidence="4" key="2">
    <citation type="submission" date="2023-06" db="EMBL/GenBank/DDBJ databases">
        <authorList>
            <consortium name="Lawrence Berkeley National Laboratory"/>
            <person name="Haridas S."/>
            <person name="Hensen N."/>
            <person name="Bonometti L."/>
            <person name="Westerberg I."/>
            <person name="Brannstrom I.O."/>
            <person name="Guillou S."/>
            <person name="Cros-Aarteil S."/>
            <person name="Calhoun S."/>
            <person name="Kuo A."/>
            <person name="Mondo S."/>
            <person name="Pangilinan J."/>
            <person name="Riley R."/>
            <person name="Labutti K."/>
            <person name="Andreopoulos B."/>
            <person name="Lipzen A."/>
            <person name="Chen C."/>
            <person name="Yanf M."/>
            <person name="Daum C."/>
            <person name="Ng V."/>
            <person name="Clum A."/>
            <person name="Steindorff A."/>
            <person name="Ohm R."/>
            <person name="Martin F."/>
            <person name="Silar P."/>
            <person name="Natvig D."/>
            <person name="Lalanne C."/>
            <person name="Gautier V."/>
            <person name="Ament-Velasquez S.L."/>
            <person name="Kruys A."/>
            <person name="Hutchinson M.I."/>
            <person name="Powell A.J."/>
            <person name="Barry K."/>
            <person name="Miller A.N."/>
            <person name="Grigoriev I.V."/>
            <person name="Debuchy R."/>
            <person name="Gladieux P."/>
            <person name="Thoren M.H."/>
            <person name="Johannesson H."/>
        </authorList>
    </citation>
    <scope>NUCLEOTIDE SEQUENCE</scope>
    <source>
        <strain evidence="4">CBS 955.72</strain>
    </source>
</reference>
<sequence>MLTSYITAAVVALAATASAQNSATLTATSSSARSTATGTPQIIEISVGALLHQFSPDNVTANVGDTIRFNFYPGGHRVARAEYKIPCIPYEYTGANKKGFWSGVFSPQTIQNPPPHYDVLVNDTEPIFFYCGAPASCTDYGMVGVINANQEKTLATQKEFAKNATLQLVPGEPFPSETAGATPTPSATSSPTGGNGGSTESNGAEPQAASAGLGAGAIAGIAIGAAAVILLGAALIYLCGRRGGFDKAYRKGTGASYSPPGAVPPTMAEPKFDPKSPGQATVSTFAQTAEHDPYRVSAPSPYAATFAGTPPPPVSPGMPGYNPYQNAMAPNQYPQHQQQHGYYAPQHSTPPPQHQQQYVAPVELPSSDHVPVSGNSPPPQYPNRDSWTVGSEGQYKSPTGNH</sequence>
<dbReference type="CDD" id="cd00920">
    <property type="entry name" value="Cupredoxin"/>
    <property type="match status" value="1"/>
</dbReference>
<gene>
    <name evidence="4" type="ORF">B0T25DRAFT_586631</name>
</gene>
<dbReference type="Gene3D" id="2.60.40.420">
    <property type="entry name" value="Cupredoxins - blue copper proteins"/>
    <property type="match status" value="1"/>
</dbReference>
<feature type="signal peptide" evidence="3">
    <location>
        <begin position="1"/>
        <end position="19"/>
    </location>
</feature>
<feature type="transmembrane region" description="Helical" evidence="2">
    <location>
        <begin position="217"/>
        <end position="240"/>
    </location>
</feature>
<proteinExistence type="predicted"/>
<evidence type="ECO:0000313" key="4">
    <source>
        <dbReference type="EMBL" id="KAK3362249.1"/>
    </source>
</evidence>
<evidence type="ECO:0000256" key="3">
    <source>
        <dbReference type="SAM" id="SignalP"/>
    </source>
</evidence>
<keyword evidence="5" id="KW-1185">Reference proteome</keyword>
<organism evidence="4 5">
    <name type="scientific">Lasiosphaeria hispida</name>
    <dbReference type="NCBI Taxonomy" id="260671"/>
    <lineage>
        <taxon>Eukaryota</taxon>
        <taxon>Fungi</taxon>
        <taxon>Dikarya</taxon>
        <taxon>Ascomycota</taxon>
        <taxon>Pezizomycotina</taxon>
        <taxon>Sordariomycetes</taxon>
        <taxon>Sordariomycetidae</taxon>
        <taxon>Sordariales</taxon>
        <taxon>Lasiosphaeriaceae</taxon>
        <taxon>Lasiosphaeria</taxon>
    </lineage>
</organism>
<dbReference type="PANTHER" id="PTHR34883">
    <property type="entry name" value="SERINE-RICH PROTEIN, PUTATIVE-RELATED-RELATED"/>
    <property type="match status" value="1"/>
</dbReference>